<accession>X1DMW8</accession>
<gene>
    <name evidence="1" type="ORF">S01H4_41255</name>
</gene>
<evidence type="ECO:0000313" key="1">
    <source>
        <dbReference type="EMBL" id="GAG97776.1"/>
    </source>
</evidence>
<dbReference type="CDD" id="cd00090">
    <property type="entry name" value="HTH_ARSR"/>
    <property type="match status" value="1"/>
</dbReference>
<name>X1DMW8_9ZZZZ</name>
<dbReference type="Gene3D" id="1.10.10.10">
    <property type="entry name" value="Winged helix-like DNA-binding domain superfamily/Winged helix DNA-binding domain"/>
    <property type="match status" value="1"/>
</dbReference>
<evidence type="ECO:0008006" key="2">
    <source>
        <dbReference type="Google" id="ProtNLM"/>
    </source>
</evidence>
<dbReference type="InterPro" id="IPR036388">
    <property type="entry name" value="WH-like_DNA-bd_sf"/>
</dbReference>
<proteinExistence type="predicted"/>
<dbReference type="InterPro" id="IPR011991">
    <property type="entry name" value="ArsR-like_HTH"/>
</dbReference>
<dbReference type="SUPFAM" id="SSF46785">
    <property type="entry name" value="Winged helix' DNA-binding domain"/>
    <property type="match status" value="1"/>
</dbReference>
<organism evidence="1">
    <name type="scientific">marine sediment metagenome</name>
    <dbReference type="NCBI Taxonomy" id="412755"/>
    <lineage>
        <taxon>unclassified sequences</taxon>
        <taxon>metagenomes</taxon>
        <taxon>ecological metagenomes</taxon>
    </lineage>
</organism>
<dbReference type="AlphaFoldDB" id="X1DMW8"/>
<dbReference type="Pfam" id="PF13412">
    <property type="entry name" value="HTH_24"/>
    <property type="match status" value="1"/>
</dbReference>
<dbReference type="EMBL" id="BART01022548">
    <property type="protein sequence ID" value="GAG97776.1"/>
    <property type="molecule type" value="Genomic_DNA"/>
</dbReference>
<reference evidence="1" key="1">
    <citation type="journal article" date="2014" name="Front. Microbiol.">
        <title>High frequency of phylogenetically diverse reductive dehalogenase-homologous genes in deep subseafloor sedimentary metagenomes.</title>
        <authorList>
            <person name="Kawai M."/>
            <person name="Futagami T."/>
            <person name="Toyoda A."/>
            <person name="Takaki Y."/>
            <person name="Nishi S."/>
            <person name="Hori S."/>
            <person name="Arai W."/>
            <person name="Tsubouchi T."/>
            <person name="Morono Y."/>
            <person name="Uchiyama I."/>
            <person name="Ito T."/>
            <person name="Fujiyama A."/>
            <person name="Inagaki F."/>
            <person name="Takami H."/>
        </authorList>
    </citation>
    <scope>NUCLEOTIDE SEQUENCE</scope>
    <source>
        <strain evidence="1">Expedition CK06-06</strain>
    </source>
</reference>
<sequence>MADVPDDYDKFKIIFMNSMILLILNEIFKNETITVSNIGETLDIYPGTILYHLNKLKELNLVRSTKNKAGKKIFLVNIELLKIYNNFFKEPDFSKLLQGI</sequence>
<dbReference type="InterPro" id="IPR036390">
    <property type="entry name" value="WH_DNA-bd_sf"/>
</dbReference>
<comment type="caution">
    <text evidence="1">The sequence shown here is derived from an EMBL/GenBank/DDBJ whole genome shotgun (WGS) entry which is preliminary data.</text>
</comment>
<protein>
    <recommendedName>
        <fullName evidence="2">HTH arsR-type domain-containing protein</fullName>
    </recommendedName>
</protein>